<keyword evidence="2" id="KW-1133">Transmembrane helix</keyword>
<sequence>MLVRVSWYVCGLHFRTLVPLEPCAYALDGTLITCRASDVFLGEAEEAGEAEEEEEEEEEEGSEVEVEVEASGTRCVSLLGALWRLGSVFGEVTAALTRRKMLAQVSHLLLSMLLLSLLLLLLLLMMLLLWLLM</sequence>
<feature type="region of interest" description="Disordered" evidence="1">
    <location>
        <begin position="45"/>
        <end position="65"/>
    </location>
</feature>
<comment type="caution">
    <text evidence="3">The sequence shown here is derived from an EMBL/GenBank/DDBJ whole genome shotgun (WGS) entry which is preliminary data.</text>
</comment>
<proteinExistence type="predicted"/>
<dbReference type="EMBL" id="CAJNNV010001781">
    <property type="protein sequence ID" value="CAE8585818.1"/>
    <property type="molecule type" value="Genomic_DNA"/>
</dbReference>
<keyword evidence="2" id="KW-0472">Membrane</keyword>
<name>A0A813DD42_POLGL</name>
<dbReference type="AlphaFoldDB" id="A0A813DD42"/>
<keyword evidence="2" id="KW-0812">Transmembrane</keyword>
<evidence type="ECO:0000313" key="3">
    <source>
        <dbReference type="EMBL" id="CAE8585818.1"/>
    </source>
</evidence>
<evidence type="ECO:0000313" key="4">
    <source>
        <dbReference type="Proteomes" id="UP000654075"/>
    </source>
</evidence>
<accession>A0A813DD42</accession>
<evidence type="ECO:0000256" key="1">
    <source>
        <dbReference type="SAM" id="MobiDB-lite"/>
    </source>
</evidence>
<dbReference type="Proteomes" id="UP000654075">
    <property type="component" value="Unassembled WGS sequence"/>
</dbReference>
<feature type="transmembrane region" description="Helical" evidence="2">
    <location>
        <begin position="108"/>
        <end position="132"/>
    </location>
</feature>
<keyword evidence="4" id="KW-1185">Reference proteome</keyword>
<reference evidence="3" key="1">
    <citation type="submission" date="2021-02" db="EMBL/GenBank/DDBJ databases">
        <authorList>
            <person name="Dougan E. K."/>
            <person name="Rhodes N."/>
            <person name="Thang M."/>
            <person name="Chan C."/>
        </authorList>
    </citation>
    <scope>NUCLEOTIDE SEQUENCE</scope>
</reference>
<gene>
    <name evidence="3" type="ORF">PGLA1383_LOCUS4720</name>
</gene>
<protein>
    <submittedName>
        <fullName evidence="3">Uncharacterized protein</fullName>
    </submittedName>
</protein>
<evidence type="ECO:0000256" key="2">
    <source>
        <dbReference type="SAM" id="Phobius"/>
    </source>
</evidence>
<organism evidence="3 4">
    <name type="scientific">Polarella glacialis</name>
    <name type="common">Dinoflagellate</name>
    <dbReference type="NCBI Taxonomy" id="89957"/>
    <lineage>
        <taxon>Eukaryota</taxon>
        <taxon>Sar</taxon>
        <taxon>Alveolata</taxon>
        <taxon>Dinophyceae</taxon>
        <taxon>Suessiales</taxon>
        <taxon>Suessiaceae</taxon>
        <taxon>Polarella</taxon>
    </lineage>
</organism>